<accession>K2F806</accession>
<reference evidence="1" key="1">
    <citation type="journal article" date="2012" name="Science">
        <title>Fermentation, hydrogen, and sulfur metabolism in multiple uncultivated bacterial phyla.</title>
        <authorList>
            <person name="Wrighton K.C."/>
            <person name="Thomas B.C."/>
            <person name="Sharon I."/>
            <person name="Miller C.S."/>
            <person name="Castelle C.J."/>
            <person name="VerBerkmoes N.C."/>
            <person name="Wilkins M.J."/>
            <person name="Hettich R.L."/>
            <person name="Lipton M.S."/>
            <person name="Williams K.H."/>
            <person name="Long P.E."/>
            <person name="Banfield J.F."/>
        </authorList>
    </citation>
    <scope>NUCLEOTIDE SEQUENCE [LARGE SCALE GENOMIC DNA]</scope>
</reference>
<dbReference type="EMBL" id="AMFJ01000499">
    <property type="protein sequence ID" value="EKE27301.1"/>
    <property type="molecule type" value="Genomic_DNA"/>
</dbReference>
<comment type="caution">
    <text evidence="1">The sequence shown here is derived from an EMBL/GenBank/DDBJ whole genome shotgun (WGS) entry which is preliminary data.</text>
</comment>
<gene>
    <name evidence="1" type="ORF">ACD_3C00225G0004</name>
</gene>
<proteinExistence type="predicted"/>
<name>K2F806_9BACT</name>
<dbReference type="Gene3D" id="3.40.50.1820">
    <property type="entry name" value="alpha/beta hydrolase"/>
    <property type="match status" value="1"/>
</dbReference>
<dbReference type="InterPro" id="IPR029058">
    <property type="entry name" value="AB_hydrolase_fold"/>
</dbReference>
<organism evidence="1">
    <name type="scientific">uncultured bacterium</name>
    <name type="common">gcode 4</name>
    <dbReference type="NCBI Taxonomy" id="1234023"/>
    <lineage>
        <taxon>Bacteria</taxon>
        <taxon>environmental samples</taxon>
    </lineage>
</organism>
<dbReference type="SUPFAM" id="SSF53474">
    <property type="entry name" value="alpha/beta-Hydrolases"/>
    <property type="match status" value="1"/>
</dbReference>
<sequence length="301" mass="35854">MIESRNFLNSKEYCKIRETKPKNTNNELFDSDKVFLYFGSFIHRTSFAAWDLSGIVNKLWAKFVTVDWPKTEFEKEKVMDQLLEYIKNNKDKEFIIAGLSFWEIVARNLFERLNEEEKHQIKLYISICWVSEWGLLNLPKYIDLIKRVNKKILEILTWTAWKIDRCSLWNTSKRFISRKAVERSREIVDNVWMHRIERHIKAASLWINPWLADRLLYVLEQDATECKNNEIETAILYSENDQTFDDPKQNALCLQKMHKKSILVNLWKAGHAALVERPEKYNEVLRKLLEDKWGSFGEGGN</sequence>
<dbReference type="AlphaFoldDB" id="K2F806"/>
<evidence type="ECO:0000313" key="1">
    <source>
        <dbReference type="EMBL" id="EKE27301.1"/>
    </source>
</evidence>
<protein>
    <submittedName>
        <fullName evidence="1">Uncharacterized protein</fullName>
    </submittedName>
</protein>